<comment type="caution">
    <text evidence="2">The sequence shown here is derived from an EMBL/GenBank/DDBJ whole genome shotgun (WGS) entry which is preliminary data.</text>
</comment>
<dbReference type="RefSeq" id="WP_259661630.1">
    <property type="nucleotide sequence ID" value="NZ_JAHXRI010000010.1"/>
</dbReference>
<evidence type="ECO:0000313" key="2">
    <source>
        <dbReference type="EMBL" id="MBZ1351215.1"/>
    </source>
</evidence>
<keyword evidence="1" id="KW-0472">Membrane</keyword>
<keyword evidence="1" id="KW-0812">Transmembrane</keyword>
<accession>A0A953T399</accession>
<name>A0A953T399_9BURK</name>
<organism evidence="2 3">
    <name type="scientific">Zwartia hollandica</name>
    <dbReference type="NCBI Taxonomy" id="324606"/>
    <lineage>
        <taxon>Bacteria</taxon>
        <taxon>Pseudomonadati</taxon>
        <taxon>Pseudomonadota</taxon>
        <taxon>Betaproteobacteria</taxon>
        <taxon>Burkholderiales</taxon>
        <taxon>Alcaligenaceae</taxon>
        <taxon>Zwartia</taxon>
    </lineage>
</organism>
<dbReference type="Proteomes" id="UP000739565">
    <property type="component" value="Unassembled WGS sequence"/>
</dbReference>
<gene>
    <name evidence="2" type="ORF">KZZ10_11205</name>
</gene>
<keyword evidence="1" id="KW-1133">Transmembrane helix</keyword>
<sequence>MPFTPPSCHPTLDQQAQILRQIQYDQTYARKELETLREALEKRTTNLFRLQLGAITLTGALGFGAELLGSLLPM</sequence>
<feature type="transmembrane region" description="Helical" evidence="1">
    <location>
        <begin position="52"/>
        <end position="72"/>
    </location>
</feature>
<reference evidence="2" key="1">
    <citation type="submission" date="2021-07" db="EMBL/GenBank/DDBJ databases">
        <title>New genus and species of the family Alcaligenaceae.</title>
        <authorList>
            <person name="Hahn M.W."/>
        </authorList>
    </citation>
    <scope>NUCLEOTIDE SEQUENCE</scope>
    <source>
        <strain evidence="2">LF4-65</strain>
    </source>
</reference>
<proteinExistence type="predicted"/>
<evidence type="ECO:0000313" key="3">
    <source>
        <dbReference type="Proteomes" id="UP000739565"/>
    </source>
</evidence>
<protein>
    <submittedName>
        <fullName evidence="2">Uncharacterized protein</fullName>
    </submittedName>
</protein>
<evidence type="ECO:0000256" key="1">
    <source>
        <dbReference type="SAM" id="Phobius"/>
    </source>
</evidence>
<keyword evidence="3" id="KW-1185">Reference proteome</keyword>
<dbReference type="EMBL" id="JAHXRI010000010">
    <property type="protein sequence ID" value="MBZ1351215.1"/>
    <property type="molecule type" value="Genomic_DNA"/>
</dbReference>
<dbReference type="AlphaFoldDB" id="A0A953T399"/>